<evidence type="ECO:0000256" key="3">
    <source>
        <dbReference type="ARBA" id="ARBA00012944"/>
    </source>
</evidence>
<keyword evidence="6" id="KW-0679">Respiratory chain</keyword>
<feature type="transmembrane region" description="Helical" evidence="17">
    <location>
        <begin position="12"/>
        <end position="38"/>
    </location>
</feature>
<dbReference type="GeneID" id="37502902"/>
<dbReference type="EMBL" id="MF100142">
    <property type="protein sequence ID" value="AWT58457.1"/>
    <property type="molecule type" value="Genomic_DNA"/>
</dbReference>
<dbReference type="PRINTS" id="PR01434">
    <property type="entry name" value="NADHDHGNASE5"/>
</dbReference>
<evidence type="ECO:0000256" key="2">
    <source>
        <dbReference type="ARBA" id="ARBA00004448"/>
    </source>
</evidence>
<dbReference type="Pfam" id="PF06455">
    <property type="entry name" value="NADH5_C"/>
    <property type="match status" value="1"/>
</dbReference>
<evidence type="ECO:0000256" key="12">
    <source>
        <dbReference type="ARBA" id="ARBA00023027"/>
    </source>
</evidence>
<name>A0A344A144_9NEOP</name>
<evidence type="ECO:0000256" key="11">
    <source>
        <dbReference type="ARBA" id="ARBA00022989"/>
    </source>
</evidence>
<feature type="transmembrane region" description="Helical" evidence="17">
    <location>
        <begin position="335"/>
        <end position="359"/>
    </location>
</feature>
<keyword evidence="5 17" id="KW-0813">Transport</keyword>
<feature type="transmembrane region" description="Helical" evidence="17">
    <location>
        <begin position="560"/>
        <end position="578"/>
    </location>
</feature>
<dbReference type="EC" id="7.1.1.2" evidence="3 17"/>
<feature type="transmembrane region" description="Helical" evidence="17">
    <location>
        <begin position="90"/>
        <end position="108"/>
    </location>
</feature>
<evidence type="ECO:0000259" key="19">
    <source>
        <dbReference type="Pfam" id="PF00662"/>
    </source>
</evidence>
<keyword evidence="14 17" id="KW-0496">Mitochondrion</keyword>
<evidence type="ECO:0000256" key="15">
    <source>
        <dbReference type="ARBA" id="ARBA00023136"/>
    </source>
</evidence>
<dbReference type="AlphaFoldDB" id="A0A344A144"/>
<comment type="function">
    <text evidence="1">Core subunit of the mitochondrial membrane respiratory chain NADH dehydrogenase (Complex I) that is believed to belong to the minimal assembly required for catalysis. Complex I functions in the transfer of electrons from NADH to the respiratory chain. The immediate electron acceptor for the enzyme is believed to be ubiquinone.</text>
</comment>
<feature type="transmembrane region" description="Helical" evidence="17">
    <location>
        <begin position="306"/>
        <end position="323"/>
    </location>
</feature>
<evidence type="ECO:0000256" key="9">
    <source>
        <dbReference type="ARBA" id="ARBA00022967"/>
    </source>
</evidence>
<dbReference type="InterPro" id="IPR001750">
    <property type="entry name" value="ND/Mrp_TM"/>
</dbReference>
<dbReference type="InterPro" id="IPR003945">
    <property type="entry name" value="NU5C-like"/>
</dbReference>
<dbReference type="GO" id="GO:0003954">
    <property type="term" value="F:NADH dehydrogenase activity"/>
    <property type="evidence" value="ECO:0007669"/>
    <property type="project" value="TreeGrafter"/>
</dbReference>
<evidence type="ECO:0000256" key="14">
    <source>
        <dbReference type="ARBA" id="ARBA00023128"/>
    </source>
</evidence>
<dbReference type="PRINTS" id="PR01435">
    <property type="entry name" value="NPOXDRDTASE5"/>
</dbReference>
<evidence type="ECO:0000256" key="10">
    <source>
        <dbReference type="ARBA" id="ARBA00022982"/>
    </source>
</evidence>
<feature type="transmembrane region" description="Helical" evidence="17">
    <location>
        <begin position="422"/>
        <end position="446"/>
    </location>
</feature>
<evidence type="ECO:0000256" key="6">
    <source>
        <dbReference type="ARBA" id="ARBA00022660"/>
    </source>
</evidence>
<feature type="transmembrane region" description="Helical" evidence="17">
    <location>
        <begin position="153"/>
        <end position="173"/>
    </location>
</feature>
<evidence type="ECO:0000256" key="13">
    <source>
        <dbReference type="ARBA" id="ARBA00023075"/>
    </source>
</evidence>
<keyword evidence="11 17" id="KW-1133">Transmembrane helix</keyword>
<comment type="similarity">
    <text evidence="17">Belongs to the complex I subunit 5 family.</text>
</comment>
<feature type="transmembrane region" description="Helical" evidence="17">
    <location>
        <begin position="219"/>
        <end position="239"/>
    </location>
</feature>
<dbReference type="GO" id="GO:0015990">
    <property type="term" value="P:electron transport coupled proton transport"/>
    <property type="evidence" value="ECO:0007669"/>
    <property type="project" value="TreeGrafter"/>
</dbReference>
<evidence type="ECO:0000256" key="17">
    <source>
        <dbReference type="RuleBase" id="RU003404"/>
    </source>
</evidence>
<accession>A0A344A144</accession>
<evidence type="ECO:0000256" key="16">
    <source>
        <dbReference type="ARBA" id="ARBA00049551"/>
    </source>
</evidence>
<feature type="transmembrane region" description="Helical" evidence="17">
    <location>
        <begin position="58"/>
        <end position="78"/>
    </location>
</feature>
<evidence type="ECO:0000313" key="21">
    <source>
        <dbReference type="EMBL" id="AWT58457.1"/>
    </source>
</evidence>
<dbReference type="RefSeq" id="YP_009499413.1">
    <property type="nucleotide sequence ID" value="NC_038085.1"/>
</dbReference>
<keyword evidence="15 17" id="KW-0472">Membrane</keyword>
<dbReference type="CTD" id="4540"/>
<feature type="transmembrane region" description="Helical" evidence="17">
    <location>
        <begin position="245"/>
        <end position="267"/>
    </location>
</feature>
<dbReference type="Pfam" id="PF00662">
    <property type="entry name" value="Proton_antipo_N"/>
    <property type="match status" value="1"/>
</dbReference>
<evidence type="ECO:0000256" key="1">
    <source>
        <dbReference type="ARBA" id="ARBA00003257"/>
    </source>
</evidence>
<protein>
    <recommendedName>
        <fullName evidence="4 17">NADH-ubiquinone oxidoreductase chain 5</fullName>
        <ecNumber evidence="3 17">7.1.1.2</ecNumber>
    </recommendedName>
</protein>
<keyword evidence="13 17" id="KW-0830">Ubiquinone</keyword>
<feature type="domain" description="NADH:quinone oxidoreductase/Mrp antiporter transmembrane" evidence="18">
    <location>
        <begin position="108"/>
        <end position="383"/>
    </location>
</feature>
<feature type="transmembrane region" description="Helical" evidence="17">
    <location>
        <begin position="185"/>
        <end position="207"/>
    </location>
</feature>
<evidence type="ECO:0000256" key="5">
    <source>
        <dbReference type="ARBA" id="ARBA00022448"/>
    </source>
</evidence>
<dbReference type="GO" id="GO:0008137">
    <property type="term" value="F:NADH dehydrogenase (ubiquinone) activity"/>
    <property type="evidence" value="ECO:0007669"/>
    <property type="project" value="UniProtKB-EC"/>
</dbReference>
<dbReference type="InterPro" id="IPR010934">
    <property type="entry name" value="NADH_DH_su5_C"/>
</dbReference>
<proteinExistence type="inferred from homology"/>
<comment type="subcellular location">
    <subcellularLocation>
        <location evidence="2">Mitochondrion inner membrane</location>
        <topology evidence="2">Multi-pass membrane protein</topology>
    </subcellularLocation>
</comment>
<feature type="transmembrane region" description="Helical" evidence="17">
    <location>
        <begin position="534"/>
        <end position="553"/>
    </location>
</feature>
<keyword evidence="8" id="KW-0999">Mitochondrion inner membrane</keyword>
<feature type="transmembrane region" description="Helical" evidence="17">
    <location>
        <begin position="379"/>
        <end position="401"/>
    </location>
</feature>
<dbReference type="GO" id="GO:0042773">
    <property type="term" value="P:ATP synthesis coupled electron transport"/>
    <property type="evidence" value="ECO:0007669"/>
    <property type="project" value="InterPro"/>
</dbReference>
<evidence type="ECO:0000256" key="8">
    <source>
        <dbReference type="ARBA" id="ARBA00022792"/>
    </source>
</evidence>
<geneLocation type="mitochondrion" evidence="21"/>
<keyword evidence="10" id="KW-0249">Electron transport</keyword>
<gene>
    <name evidence="21" type="primary">ND5</name>
</gene>
<reference evidence="21" key="1">
    <citation type="submission" date="2017-05" db="EMBL/GenBank/DDBJ databases">
        <title>A mitochondrial genome phylogeny of silk moth (Lepidoptera: Bombycidae sensu lato), and examination of utility of mitochondrial genomes for bombycoid phylogentics.</title>
        <authorList>
            <person name="Chen Z."/>
            <person name="Xu C."/>
            <person name="Ouyang Y."/>
        </authorList>
    </citation>
    <scope>NUCLEOTIDE SEQUENCE</scope>
</reference>
<dbReference type="Pfam" id="PF00361">
    <property type="entry name" value="Proton_antipo_M"/>
    <property type="match status" value="1"/>
</dbReference>
<evidence type="ECO:0000259" key="18">
    <source>
        <dbReference type="Pfam" id="PF00361"/>
    </source>
</evidence>
<sequence>MNKFNFICFNFFFFLFMFSMLNFIFMVYFIMTNLVLFLEWEIITINSTSVVMSILLDWMSLLFMMFVSLISSVVIFYSKSYMSSELNMNRFINLVILFVFSMILLIISPNMISILLGWDGLGLVSYCLVIYYQNLKSYNAGMLTALSNRIGDVLILMVISWMLNYGSWNYIFYLNFMKNDFMMKLISVLIVMAAMTKSAQIPFSSWLPAAMAAPTPVSALVHSSTLVTAGVYLLIRFNFLLIDMFIMKVLLLISILTMFMSGISANYEFDLKKIIALSTLSQLGLMMSILSVGFPDLAFFHLLTHAMFKALLFMCAGVIIHMMNDMQDIRYMGGVSLYMPLTCLCLNISNMALCGIPFLAGFYSKDLILEMVSFSNLNMVVFILYYISAGLTMFYSFRLLMYTMVNDFNLLSIYNFYDEDFVMLKSMFVLLLMSIMSGSFLSWMIFSYPYMIYLPFNLKLMVFYVSFLGGIMGYFISNMKIYDLNKFLLVYNMSMFLCLMWFMPSLFTYGLVFYFLNFSQKLYKNIDLGWSEIYSGQGIIIILKNYSIFYSFYQMNNFKIYLFSFILWILILLFLIMLL</sequence>
<comment type="catalytic activity">
    <reaction evidence="16 17">
        <text>a ubiquinone + NADH + 5 H(+)(in) = a ubiquinol + NAD(+) + 4 H(+)(out)</text>
        <dbReference type="Rhea" id="RHEA:29091"/>
        <dbReference type="Rhea" id="RHEA-COMP:9565"/>
        <dbReference type="Rhea" id="RHEA-COMP:9566"/>
        <dbReference type="ChEBI" id="CHEBI:15378"/>
        <dbReference type="ChEBI" id="CHEBI:16389"/>
        <dbReference type="ChEBI" id="CHEBI:17976"/>
        <dbReference type="ChEBI" id="CHEBI:57540"/>
        <dbReference type="ChEBI" id="CHEBI:57945"/>
        <dbReference type="EC" id="7.1.1.2"/>
    </reaction>
</comment>
<keyword evidence="12 17" id="KW-0520">NAD</keyword>
<keyword evidence="7 17" id="KW-0812">Transmembrane</keyword>
<evidence type="ECO:0000256" key="7">
    <source>
        <dbReference type="ARBA" id="ARBA00022692"/>
    </source>
</evidence>
<dbReference type="GO" id="GO:0005743">
    <property type="term" value="C:mitochondrial inner membrane"/>
    <property type="evidence" value="ECO:0007669"/>
    <property type="project" value="UniProtKB-SubCell"/>
</dbReference>
<keyword evidence="9" id="KW-1278">Translocase</keyword>
<dbReference type="PANTHER" id="PTHR42829:SF2">
    <property type="entry name" value="NADH-UBIQUINONE OXIDOREDUCTASE CHAIN 5"/>
    <property type="match status" value="1"/>
</dbReference>
<dbReference type="InterPro" id="IPR001516">
    <property type="entry name" value="Proton_antipo_N"/>
</dbReference>
<feature type="domain" description="NADH dehydrogenase subunit 5 C-terminal" evidence="20">
    <location>
        <begin position="395"/>
        <end position="576"/>
    </location>
</feature>
<organism evidence="21">
    <name type="scientific">Mustilia undulosa</name>
    <dbReference type="NCBI Taxonomy" id="2219248"/>
    <lineage>
        <taxon>Eukaryota</taxon>
        <taxon>Metazoa</taxon>
        <taxon>Ecdysozoa</taxon>
        <taxon>Arthropoda</taxon>
        <taxon>Hexapoda</taxon>
        <taxon>Insecta</taxon>
        <taxon>Pterygota</taxon>
        <taxon>Neoptera</taxon>
        <taxon>Endopterygota</taxon>
        <taxon>Lepidoptera</taxon>
        <taxon>Glossata</taxon>
        <taxon>Ditrysia</taxon>
        <taxon>Bombycoidea</taxon>
        <taxon>Endromidae</taxon>
        <taxon>Mustilia</taxon>
    </lineage>
</organism>
<evidence type="ECO:0000259" key="20">
    <source>
        <dbReference type="Pfam" id="PF06455"/>
    </source>
</evidence>
<feature type="transmembrane region" description="Helical" evidence="17">
    <location>
        <begin position="452"/>
        <end position="476"/>
    </location>
</feature>
<feature type="transmembrane region" description="Helical" evidence="17">
    <location>
        <begin position="488"/>
        <end position="514"/>
    </location>
</feature>
<dbReference type="PANTHER" id="PTHR42829">
    <property type="entry name" value="NADH-UBIQUINONE OXIDOREDUCTASE CHAIN 5"/>
    <property type="match status" value="1"/>
</dbReference>
<evidence type="ECO:0000256" key="4">
    <source>
        <dbReference type="ARBA" id="ARBA00021096"/>
    </source>
</evidence>
<comment type="function">
    <text evidence="17">Core subunit of the mitochondrial membrane respiratory chain NADH dehydrogenase (Complex I) which catalyzes electron transfer from NADH through the respiratory chain, using ubiquinone as an electron acceptor. Essential for the catalytic activity and assembly of complex I.</text>
</comment>
<feature type="domain" description="NADH-Ubiquinone oxidoreductase (complex I) chain 5 N-terminal" evidence="19">
    <location>
        <begin position="43"/>
        <end position="91"/>
    </location>
</feature>